<dbReference type="STRING" id="5098.A0A507QYR0"/>
<dbReference type="GO" id="GO:0016787">
    <property type="term" value="F:hydrolase activity"/>
    <property type="evidence" value="ECO:0007669"/>
    <property type="project" value="InterPro"/>
</dbReference>
<accession>A0A507QYR0</accession>
<evidence type="ECO:0000313" key="2">
    <source>
        <dbReference type="EMBL" id="TQB75117.1"/>
    </source>
</evidence>
<dbReference type="OrthoDB" id="17560at2759"/>
<name>A0A507QYR0_MONPU</name>
<dbReference type="PANTHER" id="PTHR17630">
    <property type="entry name" value="DIENELACTONE HYDROLASE"/>
    <property type="match status" value="1"/>
</dbReference>
<evidence type="ECO:0000259" key="1">
    <source>
        <dbReference type="Pfam" id="PF01738"/>
    </source>
</evidence>
<dbReference type="PANTHER" id="PTHR17630:SF87">
    <property type="entry name" value="DIENELACTONE HYDROLASE DOMAIN-CONTAINING PROTEIN"/>
    <property type="match status" value="1"/>
</dbReference>
<dbReference type="Gene3D" id="3.40.50.1820">
    <property type="entry name" value="alpha/beta hydrolase"/>
    <property type="match status" value="1"/>
</dbReference>
<dbReference type="EMBL" id="VIFY01000023">
    <property type="protein sequence ID" value="TQB75117.1"/>
    <property type="molecule type" value="Genomic_DNA"/>
</dbReference>
<protein>
    <recommendedName>
        <fullName evidence="1">Dienelactone hydrolase domain-containing protein</fullName>
    </recommendedName>
</protein>
<evidence type="ECO:0000313" key="3">
    <source>
        <dbReference type="Proteomes" id="UP000319663"/>
    </source>
</evidence>
<sequence>MDSPCNECIKGTIHKGQPQGKEETIHGLNTYVIGNRINPRGIIVIYSDIFGLPLLNNRLIADAYAKSGEWLVYLPDFFEDDPVPLKGADVLLPVDPTKQSTFAKYTGMLAMVPSFMMWMTRHREAHTNKVCMDFLRSLRCATPRMRKIGMVGFCWGGKYALRAGLGSNMVEIDDGSKVPLVDAVVALHPSHVAVPDDVEDLVVPVSYGWGLEDVGVRIEQKGKVEEVHAKIREAGRELPEMQHKIYKPGRHGFAVRGNPDDPQERACLEDSMKQALNWFERWL</sequence>
<dbReference type="AlphaFoldDB" id="A0A507QYR0"/>
<proteinExistence type="predicted"/>
<keyword evidence="3" id="KW-1185">Reference proteome</keyword>
<feature type="domain" description="Dienelactone hydrolase" evidence="1">
    <location>
        <begin position="30"/>
        <end position="281"/>
    </location>
</feature>
<organism evidence="2 3">
    <name type="scientific">Monascus purpureus</name>
    <name type="common">Red mold</name>
    <name type="synonym">Monascus anka</name>
    <dbReference type="NCBI Taxonomy" id="5098"/>
    <lineage>
        <taxon>Eukaryota</taxon>
        <taxon>Fungi</taxon>
        <taxon>Dikarya</taxon>
        <taxon>Ascomycota</taxon>
        <taxon>Pezizomycotina</taxon>
        <taxon>Eurotiomycetes</taxon>
        <taxon>Eurotiomycetidae</taxon>
        <taxon>Eurotiales</taxon>
        <taxon>Aspergillaceae</taxon>
        <taxon>Monascus</taxon>
    </lineage>
</organism>
<gene>
    <name evidence="2" type="ORF">MPDQ_003663</name>
</gene>
<reference evidence="2 3" key="1">
    <citation type="submission" date="2019-06" db="EMBL/GenBank/DDBJ databases">
        <title>Wine fermentation using esterase from Monascus purpureus.</title>
        <authorList>
            <person name="Geng C."/>
            <person name="Zhang Y."/>
        </authorList>
    </citation>
    <scope>NUCLEOTIDE SEQUENCE [LARGE SCALE GENOMIC DNA]</scope>
    <source>
        <strain evidence="2">HQ1</strain>
    </source>
</reference>
<dbReference type="Proteomes" id="UP000319663">
    <property type="component" value="Unassembled WGS sequence"/>
</dbReference>
<dbReference type="InterPro" id="IPR002925">
    <property type="entry name" value="Dienelactn_hydro"/>
</dbReference>
<dbReference type="SUPFAM" id="SSF53474">
    <property type="entry name" value="alpha/beta-Hydrolases"/>
    <property type="match status" value="1"/>
</dbReference>
<dbReference type="Pfam" id="PF01738">
    <property type="entry name" value="DLH"/>
    <property type="match status" value="1"/>
</dbReference>
<comment type="caution">
    <text evidence="2">The sequence shown here is derived from an EMBL/GenBank/DDBJ whole genome shotgun (WGS) entry which is preliminary data.</text>
</comment>
<dbReference type="InterPro" id="IPR029058">
    <property type="entry name" value="AB_hydrolase_fold"/>
</dbReference>